<sequence>MANANVMPRHLPLHLLEELTDGFSQDQELGSGAYGKVYRGVYKDGKMIAVKILYDTPGYDDEQFDKEFHNLTILQHENIVQLVGYCHETQRECVQYDGRMVLADVTKRALCLEYMQNGSLDKYLSDESKGHGWNTRYIIIKGICNGLKYLHEELKPPIYHLGLKPANVLLDENMIPKIADFGLSRLFGEEKTQITNSPIGTLGYLPAEYINHNIISNKLDIFSLGVVMIKIIAGPKAYSRSAEMSSEQFIDIVHGNWMNRLKAISEESYFEQVKRCIEIALNCVETDRQKRPTIGNIVNTLNETETLEHDQAPTKGYIINTC</sequence>
<dbReference type="RefSeq" id="XP_044452426.1">
    <property type="nucleotide sequence ID" value="XM_044596491.1"/>
</dbReference>
<dbReference type="PROSITE" id="PS50011">
    <property type="entry name" value="PROTEIN_KINASE_DOM"/>
    <property type="match status" value="1"/>
</dbReference>
<dbReference type="PANTHER" id="PTHR45707:SF76">
    <property type="entry name" value="PROTEIN KINASE DOMAIN-CONTAINING PROTEIN"/>
    <property type="match status" value="1"/>
</dbReference>
<dbReference type="Pfam" id="PF00069">
    <property type="entry name" value="Pkinase"/>
    <property type="match status" value="1"/>
</dbReference>
<reference evidence="3" key="1">
    <citation type="submission" date="2018-08" db="EMBL/GenBank/DDBJ databases">
        <authorList>
            <person name="Rossello M."/>
        </authorList>
    </citation>
    <scope>NUCLEOTIDE SEQUENCE [LARGE SCALE GENOMIC DNA]</scope>
    <source>
        <strain evidence="3">cv. Chinese Spring</strain>
    </source>
</reference>
<proteinExistence type="predicted"/>
<dbReference type="Gramene" id="TraesKAR2A01G0015390.1">
    <property type="protein sequence ID" value="cds.TraesKAR2A01G0015390.1"/>
    <property type="gene ID" value="TraesKAR2A01G0015390"/>
</dbReference>
<accession>A0A3B6APN6</accession>
<dbReference type="OMA" id="AINCIDA"/>
<gene>
    <name evidence="3" type="primary">LOC123184344</name>
</gene>
<dbReference type="Gene3D" id="3.30.200.20">
    <property type="entry name" value="Phosphorylase Kinase, domain 1"/>
    <property type="match status" value="1"/>
</dbReference>
<dbReference type="SMR" id="A0A3B6APN6"/>
<reference evidence="3" key="2">
    <citation type="submission" date="2018-10" db="UniProtKB">
        <authorList>
            <consortium name="EnsemblPlants"/>
        </authorList>
    </citation>
    <scope>IDENTIFICATION</scope>
</reference>
<dbReference type="OrthoDB" id="682106at2759"/>
<evidence type="ECO:0000313" key="4">
    <source>
        <dbReference type="Proteomes" id="UP000019116"/>
    </source>
</evidence>
<feature type="binding site" evidence="1">
    <location>
        <position position="51"/>
    </location>
    <ligand>
        <name>ATP</name>
        <dbReference type="ChEBI" id="CHEBI:30616"/>
    </ligand>
</feature>
<dbReference type="SUPFAM" id="SSF56112">
    <property type="entry name" value="Protein kinase-like (PK-like)"/>
    <property type="match status" value="1"/>
</dbReference>
<dbReference type="Gramene" id="TraesJUL2A03G00592880.1">
    <property type="protein sequence ID" value="TraesJUL2A03G00592880.1"/>
    <property type="gene ID" value="TraesJUL2A03G00592880"/>
</dbReference>
<evidence type="ECO:0000256" key="1">
    <source>
        <dbReference type="PROSITE-ProRule" id="PRU10141"/>
    </source>
</evidence>
<name>A0A3B6APN6_WHEAT</name>
<dbReference type="InterPro" id="IPR011009">
    <property type="entry name" value="Kinase-like_dom_sf"/>
</dbReference>
<dbReference type="PROSITE" id="PS00107">
    <property type="entry name" value="PROTEIN_KINASE_ATP"/>
    <property type="match status" value="1"/>
</dbReference>
<dbReference type="AlphaFoldDB" id="A0A3B6APN6"/>
<dbReference type="GO" id="GO:0005524">
    <property type="term" value="F:ATP binding"/>
    <property type="evidence" value="ECO:0007669"/>
    <property type="project" value="UniProtKB-UniRule"/>
</dbReference>
<evidence type="ECO:0000313" key="3">
    <source>
        <dbReference type="EnsemblPlants" id="TraesCS2A02G039100.1"/>
    </source>
</evidence>
<organism evidence="3">
    <name type="scientific">Triticum aestivum</name>
    <name type="common">Wheat</name>
    <dbReference type="NCBI Taxonomy" id="4565"/>
    <lineage>
        <taxon>Eukaryota</taxon>
        <taxon>Viridiplantae</taxon>
        <taxon>Streptophyta</taxon>
        <taxon>Embryophyta</taxon>
        <taxon>Tracheophyta</taxon>
        <taxon>Spermatophyta</taxon>
        <taxon>Magnoliopsida</taxon>
        <taxon>Liliopsida</taxon>
        <taxon>Poales</taxon>
        <taxon>Poaceae</taxon>
        <taxon>BOP clade</taxon>
        <taxon>Pooideae</taxon>
        <taxon>Triticodae</taxon>
        <taxon>Triticeae</taxon>
        <taxon>Triticinae</taxon>
        <taxon>Triticum</taxon>
    </lineage>
</organism>
<dbReference type="FunFam" id="1.10.510.10:FF:000625">
    <property type="entry name" value="Cysteine-rich receptor-like protein kinase 6"/>
    <property type="match status" value="1"/>
</dbReference>
<dbReference type="PIRSF" id="PIRSF000654">
    <property type="entry name" value="Integrin-linked_kinase"/>
    <property type="match status" value="1"/>
</dbReference>
<keyword evidence="4" id="KW-1185">Reference proteome</keyword>
<evidence type="ECO:0000259" key="2">
    <source>
        <dbReference type="PROSITE" id="PS50011"/>
    </source>
</evidence>
<keyword evidence="1" id="KW-0547">Nucleotide-binding</keyword>
<dbReference type="PANTHER" id="PTHR45707">
    <property type="entry name" value="C2 CALCIUM/LIPID-BINDING PLANT PHOSPHORIBOSYLTRANSFERASE FAMILY PROTEIN"/>
    <property type="match status" value="1"/>
</dbReference>
<dbReference type="Proteomes" id="UP000019116">
    <property type="component" value="Chromosome 2A"/>
</dbReference>
<dbReference type="Gene3D" id="1.10.510.10">
    <property type="entry name" value="Transferase(Phosphotransferase) domain 1"/>
    <property type="match status" value="1"/>
</dbReference>
<dbReference type="Gramene" id="TraesCLE_scaffold_053420_01G000100.1">
    <property type="protein sequence ID" value="TraesCLE_scaffold_053420_01G000100.1"/>
    <property type="gene ID" value="TraesCLE_scaffold_053420_01G000100"/>
</dbReference>
<dbReference type="Gramene" id="TraesROB_scaffold_054391_01G000100.1">
    <property type="protein sequence ID" value="TraesROB_scaffold_054391_01G000100.1"/>
    <property type="gene ID" value="TraesROB_scaffold_054391_01G000100"/>
</dbReference>
<keyword evidence="1" id="KW-0067">ATP-binding</keyword>
<dbReference type="Gramene" id="TraesCS2A03G0074600.1">
    <property type="protein sequence ID" value="TraesCS2A03G0074600.1.CDS"/>
    <property type="gene ID" value="TraesCS2A03G0074600"/>
</dbReference>
<feature type="domain" description="Protein kinase" evidence="2">
    <location>
        <begin position="23"/>
        <end position="307"/>
    </location>
</feature>
<dbReference type="InterPro" id="IPR000719">
    <property type="entry name" value="Prot_kinase_dom"/>
</dbReference>
<dbReference type="GeneID" id="123184344"/>
<dbReference type="Gramene" id="TraesCS2A02G039100.1">
    <property type="protein sequence ID" value="TraesCS2A02G039100.1"/>
    <property type="gene ID" value="TraesCS2A02G039100"/>
</dbReference>
<dbReference type="Gramene" id="TraesWEE_scaffold_022085_01G000300.1">
    <property type="protein sequence ID" value="TraesWEE_scaffold_022085_01G000300.1"/>
    <property type="gene ID" value="TraesWEE_scaffold_022085_01G000300"/>
</dbReference>
<dbReference type="EnsemblPlants" id="TraesCS2A02G039100.1">
    <property type="protein sequence ID" value="TraesCS2A02G039100.1"/>
    <property type="gene ID" value="TraesCS2A02G039100"/>
</dbReference>
<protein>
    <recommendedName>
        <fullName evidence="2">Protein kinase domain-containing protein</fullName>
    </recommendedName>
</protein>
<dbReference type="InterPro" id="IPR017441">
    <property type="entry name" value="Protein_kinase_ATP_BS"/>
</dbReference>
<dbReference type="Gramene" id="TraesCAD_scaffold_011991_01G000400.1">
    <property type="protein sequence ID" value="TraesCAD_scaffold_011991_01G000400.1"/>
    <property type="gene ID" value="TraesCAD_scaffold_011991_01G000400"/>
</dbReference>
<dbReference type="FunFam" id="3.30.200.20:FF:000465">
    <property type="entry name" value="Cysteine-rich receptor-like protein kinase 6"/>
    <property type="match status" value="1"/>
</dbReference>
<dbReference type="GO" id="GO:0004672">
    <property type="term" value="F:protein kinase activity"/>
    <property type="evidence" value="ECO:0007669"/>
    <property type="project" value="InterPro"/>
</dbReference>